<evidence type="ECO:0000313" key="1">
    <source>
        <dbReference type="EMBL" id="QNO57788.1"/>
    </source>
</evidence>
<organism evidence="1">
    <name type="scientific">Candidatus Methanophaga sp. ANME-1 ERB7</name>
    <dbReference type="NCBI Taxonomy" id="2759913"/>
    <lineage>
        <taxon>Archaea</taxon>
        <taxon>Methanobacteriati</taxon>
        <taxon>Methanobacteriota</taxon>
        <taxon>Stenosarchaea group</taxon>
        <taxon>Methanomicrobia</taxon>
        <taxon>Candidatus Methanophagales</taxon>
        <taxon>Candidatus Methanophagaceae</taxon>
        <taxon>Candidatus Methanophaga</taxon>
    </lineage>
</organism>
<accession>A0A7G9ZC04</accession>
<name>A0A7G9ZC04_9EURY</name>
<sequence length="77" mass="8766">MCQRLYAREKDKNITEEVNKMGKCELCSKEGSRMEANHKELGRIMVCQDCWVNLYDKNRMTCSVDASGGSCSCCSCR</sequence>
<reference evidence="1" key="1">
    <citation type="submission" date="2020-06" db="EMBL/GenBank/DDBJ databases">
        <title>Unique genomic features of the anaerobic methanotrophic archaea.</title>
        <authorList>
            <person name="Chadwick G.L."/>
            <person name="Skennerton C.T."/>
            <person name="Laso-Perez R."/>
            <person name="Leu A.O."/>
            <person name="Speth D.R."/>
            <person name="Yu H."/>
            <person name="Morgan-Lang C."/>
            <person name="Hatzenpichler R."/>
            <person name="Goudeau D."/>
            <person name="Malmstrom R."/>
            <person name="Brazelton W.J."/>
            <person name="Woyke T."/>
            <person name="Hallam S.J."/>
            <person name="Tyson G.W."/>
            <person name="Wegener G."/>
            <person name="Boetius A."/>
            <person name="Orphan V."/>
        </authorList>
    </citation>
    <scope>NUCLEOTIDE SEQUENCE</scope>
</reference>
<proteinExistence type="predicted"/>
<dbReference type="AlphaFoldDB" id="A0A7G9ZC04"/>
<gene>
    <name evidence="1" type="ORF">OHAEDELL_00015</name>
</gene>
<dbReference type="EMBL" id="MT631702">
    <property type="protein sequence ID" value="QNO57788.1"/>
    <property type="molecule type" value="Genomic_DNA"/>
</dbReference>
<protein>
    <submittedName>
        <fullName evidence="1">Uncharacterized protein</fullName>
    </submittedName>
</protein>